<dbReference type="EMBL" id="GL629765">
    <property type="protein sequence ID" value="EFX03789.1"/>
    <property type="molecule type" value="Genomic_DNA"/>
</dbReference>
<dbReference type="Proteomes" id="UP000007796">
    <property type="component" value="Unassembled WGS sequence"/>
</dbReference>
<dbReference type="GeneID" id="25980684"/>
<gene>
    <name evidence="1" type="ORF">CMQ_717</name>
</gene>
<dbReference type="AlphaFoldDB" id="F0XD71"/>
<protein>
    <submittedName>
        <fullName evidence="1">Uncharacterized protein</fullName>
    </submittedName>
</protein>
<evidence type="ECO:0000313" key="2">
    <source>
        <dbReference type="Proteomes" id="UP000007796"/>
    </source>
</evidence>
<reference evidence="1 2" key="1">
    <citation type="journal article" date="2011" name="Proc. Natl. Acad. Sci. U.S.A.">
        <title>Genome and transcriptome analyses of the mountain pine beetle-fungal symbiont Grosmannia clavigera, a lodgepole pine pathogen.</title>
        <authorList>
            <person name="DiGuistini S."/>
            <person name="Wang Y."/>
            <person name="Liao N.Y."/>
            <person name="Taylor G."/>
            <person name="Tanguay P."/>
            <person name="Feau N."/>
            <person name="Henrissat B."/>
            <person name="Chan S.K."/>
            <person name="Hesse-Orce U."/>
            <person name="Alamouti S.M."/>
            <person name="Tsui C.K.M."/>
            <person name="Docking R.T."/>
            <person name="Levasseur A."/>
            <person name="Haridas S."/>
            <person name="Robertson G."/>
            <person name="Birol I."/>
            <person name="Holt R.A."/>
            <person name="Marra M.A."/>
            <person name="Hamelin R.C."/>
            <person name="Hirst M."/>
            <person name="Jones S.J.M."/>
            <person name="Bohlmann J."/>
            <person name="Breuil C."/>
        </authorList>
    </citation>
    <scope>NUCLEOTIDE SEQUENCE [LARGE SCALE GENOMIC DNA]</scope>
    <source>
        <strain evidence="2">kw1407 / UAMH 11150</strain>
    </source>
</reference>
<keyword evidence="2" id="KW-1185">Reference proteome</keyword>
<proteinExistence type="predicted"/>
<evidence type="ECO:0000313" key="1">
    <source>
        <dbReference type="EMBL" id="EFX03789.1"/>
    </source>
</evidence>
<name>F0XD71_GROCL</name>
<accession>F0XD71</accession>
<dbReference type="RefSeq" id="XP_014173271.1">
    <property type="nucleotide sequence ID" value="XM_014317796.1"/>
</dbReference>
<sequence length="99" mass="10637">MELQRSEHGKLGDVVLQRCIEEAQSAVGSLIAEIGIRTGDPYLLNKGSLDVDPPDGSYYDGCELSHELSTGSDPAFDWVSGRIALANIQGTINELVVSF</sequence>
<dbReference type="InParanoid" id="F0XD71"/>
<organism evidence="2">
    <name type="scientific">Grosmannia clavigera (strain kw1407 / UAMH 11150)</name>
    <name type="common">Blue stain fungus</name>
    <name type="synonym">Graphiocladiella clavigera</name>
    <dbReference type="NCBI Taxonomy" id="655863"/>
    <lineage>
        <taxon>Eukaryota</taxon>
        <taxon>Fungi</taxon>
        <taxon>Dikarya</taxon>
        <taxon>Ascomycota</taxon>
        <taxon>Pezizomycotina</taxon>
        <taxon>Sordariomycetes</taxon>
        <taxon>Sordariomycetidae</taxon>
        <taxon>Ophiostomatales</taxon>
        <taxon>Ophiostomataceae</taxon>
        <taxon>Leptographium</taxon>
    </lineage>
</organism>
<dbReference type="HOGENOM" id="CLU_2320642_0_0_1"/>